<accession>W6TJW4</accession>
<dbReference type="Proteomes" id="UP000019148">
    <property type="component" value="Unassembled WGS sequence"/>
</dbReference>
<evidence type="ECO:0000313" key="1">
    <source>
        <dbReference type="EMBL" id="ETZ17489.1"/>
    </source>
</evidence>
<dbReference type="EMBL" id="AZIT01000041">
    <property type="protein sequence ID" value="ETZ17489.1"/>
    <property type="molecule type" value="Genomic_DNA"/>
</dbReference>
<organism evidence="1 2">
    <name type="scientific">Borrelia duttonii CR2A</name>
    <dbReference type="NCBI Taxonomy" id="1432657"/>
    <lineage>
        <taxon>Bacteria</taxon>
        <taxon>Pseudomonadati</taxon>
        <taxon>Spirochaetota</taxon>
        <taxon>Spirochaetia</taxon>
        <taxon>Spirochaetales</taxon>
        <taxon>Borreliaceae</taxon>
        <taxon>Borrelia</taxon>
    </lineage>
</organism>
<protein>
    <submittedName>
        <fullName evidence="1">Uncharacterized protein</fullName>
    </submittedName>
</protein>
<dbReference type="AlphaFoldDB" id="W6TJW4"/>
<proteinExistence type="predicted"/>
<dbReference type="PATRIC" id="fig|1432657.3.peg.1518"/>
<comment type="caution">
    <text evidence="1">The sequence shown here is derived from an EMBL/GenBank/DDBJ whole genome shotgun (WGS) entry which is preliminary data.</text>
</comment>
<reference evidence="1 2" key="1">
    <citation type="submission" date="2013-12" db="EMBL/GenBank/DDBJ databases">
        <title>Comparative genomics of relapsing fever spirochetes.</title>
        <authorList>
            <person name="Schwan T.G."/>
            <person name="Raffel S.J."/>
            <person name="Porcella S.F."/>
        </authorList>
    </citation>
    <scope>NUCLEOTIDE SEQUENCE [LARGE SCALE GENOMIC DNA]</scope>
    <source>
        <strain evidence="1 2">CR2A</strain>
    </source>
</reference>
<dbReference type="RefSeq" id="WP_231439868.1">
    <property type="nucleotide sequence ID" value="NZ_AZIT01000041.1"/>
</dbReference>
<evidence type="ECO:0000313" key="2">
    <source>
        <dbReference type="Proteomes" id="UP000019148"/>
    </source>
</evidence>
<sequence>MQLACTGLSKCDLFFLIGDEPINCIIERNNGVIGIVMIYIAALDMEVERIFNLINNDNFIELVNIDIENLTNHIKLFLQDSEFCSDLSELNYKDEFISFINIVNLNIGAEDR</sequence>
<name>W6TJW4_9SPIR</name>
<gene>
    <name evidence="1" type="ORF">BDCR2A_01588</name>
</gene>